<dbReference type="NCBIfam" id="TIGR04219">
    <property type="entry name" value="OMP_w_GlyGly"/>
    <property type="match status" value="1"/>
</dbReference>
<reference evidence="3" key="1">
    <citation type="journal article" date="2019" name="Int. J. Syst. Evol. Microbiol.">
        <title>The Global Catalogue of Microorganisms (GCM) 10K type strain sequencing project: providing services to taxonomists for standard genome sequencing and annotation.</title>
        <authorList>
            <consortium name="The Broad Institute Genomics Platform"/>
            <consortium name="The Broad Institute Genome Sequencing Center for Infectious Disease"/>
            <person name="Wu L."/>
            <person name="Ma J."/>
        </authorList>
    </citation>
    <scope>NUCLEOTIDE SEQUENCE [LARGE SCALE GENOMIC DNA]</scope>
    <source>
        <strain evidence="3">JCM 19134</strain>
    </source>
</reference>
<comment type="caution">
    <text evidence="2">The sequence shown here is derived from an EMBL/GenBank/DDBJ whole genome shotgun (WGS) entry which is preliminary data.</text>
</comment>
<accession>A0AAV3U1B8</accession>
<sequence length="249" mass="27103">MTKKLLLAALMMGSSSAFAAPLIDLKIAAGVWQATPSGPLGETSTDVEDLALEEENSTFFSIAFEHPVPVLPNIKLKRTELDYEGDTVLSETFTLDDATFTVNTDVLTDVDLSHTDVTLYWGLPELIIDVDLGLNIRSFSGEASVVSEQANQSETVDLDVTLPMLFADVRIDLPLTGFYVGAEGNALSVGDSSLIDYNARIGYSTDVIPFLADLDFEIGFRSFELELDEDDIQADITIDGPYAQIMLVF</sequence>
<proteinExistence type="predicted"/>
<gene>
    <name evidence="2" type="ORF">GCM10025791_15680</name>
</gene>
<keyword evidence="3" id="KW-1185">Reference proteome</keyword>
<evidence type="ECO:0000256" key="1">
    <source>
        <dbReference type="SAM" id="SignalP"/>
    </source>
</evidence>
<name>A0AAV3U1B8_9ALTE</name>
<feature type="signal peptide" evidence="1">
    <location>
        <begin position="1"/>
        <end position="19"/>
    </location>
</feature>
<dbReference type="InterPro" id="IPR026387">
    <property type="entry name" value="OMP_w_GlyGly"/>
</dbReference>
<dbReference type="Proteomes" id="UP001409585">
    <property type="component" value="Unassembled WGS sequence"/>
</dbReference>
<evidence type="ECO:0000313" key="3">
    <source>
        <dbReference type="Proteomes" id="UP001409585"/>
    </source>
</evidence>
<feature type="chain" id="PRO_5043864761" evidence="1">
    <location>
        <begin position="20"/>
        <end position="249"/>
    </location>
</feature>
<organism evidence="2 3">
    <name type="scientific">Halioxenophilus aromaticivorans</name>
    <dbReference type="NCBI Taxonomy" id="1306992"/>
    <lineage>
        <taxon>Bacteria</taxon>
        <taxon>Pseudomonadati</taxon>
        <taxon>Pseudomonadota</taxon>
        <taxon>Gammaproteobacteria</taxon>
        <taxon>Alteromonadales</taxon>
        <taxon>Alteromonadaceae</taxon>
        <taxon>Halioxenophilus</taxon>
    </lineage>
</organism>
<evidence type="ECO:0000313" key="2">
    <source>
        <dbReference type="EMBL" id="GAA4938498.1"/>
    </source>
</evidence>
<dbReference type="AlphaFoldDB" id="A0AAV3U1B8"/>
<protein>
    <submittedName>
        <fullName evidence="2">TIGR04219 family outer membrane beta-barrel protein</fullName>
    </submittedName>
</protein>
<dbReference type="RefSeq" id="WP_345419706.1">
    <property type="nucleotide sequence ID" value="NZ_AP031496.1"/>
</dbReference>
<dbReference type="EMBL" id="BAABLX010000009">
    <property type="protein sequence ID" value="GAA4938498.1"/>
    <property type="molecule type" value="Genomic_DNA"/>
</dbReference>
<keyword evidence="1" id="KW-0732">Signal</keyword>